<dbReference type="AlphaFoldDB" id="A0A7C8TTS1"/>
<name>A0A7C8TTS1_ORBOL</name>
<evidence type="ECO:0000313" key="1">
    <source>
        <dbReference type="EMBL" id="TGJ67132.1"/>
    </source>
</evidence>
<dbReference type="OrthoDB" id="10490588at2759"/>
<sequence>MPRICHPPILCLSPQKRIWTLVFRPFLSGLKEKATWEKLCLKPLIVIIERGLSFIAYALRPFPRLIFQRSINIRGVGFPTLSNRFKPLHESGQLHFLFHPEDEIEHKKQAEWVRRIVSCRQSWSTHTTPQNLVLAPLLLSSYEHGVTSIVIRLPTLELIFSSHVSFERHLQRRLTTTTIMEFEARGIGGGIRIPFLAGLKFSGCRTTCTHGRVTCASAGSESFLCRLRLPLLQIAADSSHKNGQPHTKLKSLPNFNP</sequence>
<proteinExistence type="predicted"/>
<reference evidence="1 2" key="1">
    <citation type="submission" date="2019-03" db="EMBL/GenBank/DDBJ databases">
        <title>Nematode-trapping fungi genome.</title>
        <authorList>
            <person name="Vidal-Diez De Ulzurrun G."/>
        </authorList>
    </citation>
    <scope>NUCLEOTIDE SEQUENCE [LARGE SCALE GENOMIC DNA]</scope>
    <source>
        <strain evidence="1 2">TWF154</strain>
    </source>
</reference>
<comment type="caution">
    <text evidence="1">The sequence shown here is derived from an EMBL/GenBank/DDBJ whole genome shotgun (WGS) entry which is preliminary data.</text>
</comment>
<protein>
    <submittedName>
        <fullName evidence="1">Uncharacterized protein</fullName>
    </submittedName>
</protein>
<accession>A0A7C8TTS1</accession>
<dbReference type="EMBL" id="SOZJ01000005">
    <property type="protein sequence ID" value="TGJ67132.1"/>
    <property type="molecule type" value="Genomic_DNA"/>
</dbReference>
<gene>
    <name evidence="1" type="ORF">EYR41_008708</name>
</gene>
<evidence type="ECO:0000313" key="2">
    <source>
        <dbReference type="Proteomes" id="UP000297595"/>
    </source>
</evidence>
<dbReference type="Proteomes" id="UP000297595">
    <property type="component" value="Unassembled WGS sequence"/>
</dbReference>
<organism evidence="1 2">
    <name type="scientific">Orbilia oligospora</name>
    <name type="common">Nematode-trapping fungus</name>
    <name type="synonym">Arthrobotrys oligospora</name>
    <dbReference type="NCBI Taxonomy" id="2813651"/>
    <lineage>
        <taxon>Eukaryota</taxon>
        <taxon>Fungi</taxon>
        <taxon>Dikarya</taxon>
        <taxon>Ascomycota</taxon>
        <taxon>Pezizomycotina</taxon>
        <taxon>Orbiliomycetes</taxon>
        <taxon>Orbiliales</taxon>
        <taxon>Orbiliaceae</taxon>
        <taxon>Orbilia</taxon>
    </lineage>
</organism>